<dbReference type="Proteomes" id="UP001177260">
    <property type="component" value="Unassembled WGS sequence"/>
</dbReference>
<protein>
    <submittedName>
        <fullName evidence="1">Uncharacterized protein</fullName>
    </submittedName>
</protein>
<reference evidence="1 2" key="1">
    <citation type="journal article" date="2023" name="ACS Omega">
        <title>Identification of the Neoaspergillic Acid Biosynthesis Gene Cluster by Establishing an In Vitro CRISPR-Ribonucleoprotein Genetic System in Aspergillus melleus.</title>
        <authorList>
            <person name="Yuan B."/>
            <person name="Grau M.F."/>
            <person name="Murata R.M."/>
            <person name="Torok T."/>
            <person name="Venkateswaran K."/>
            <person name="Stajich J.E."/>
            <person name="Wang C.C.C."/>
        </authorList>
    </citation>
    <scope>NUCLEOTIDE SEQUENCE [LARGE SCALE GENOMIC DNA]</scope>
    <source>
        <strain evidence="1 2">IMV 1140</strain>
    </source>
</reference>
<sequence length="367" mass="40336">MIGTATTPSWLERLEDQVNVDVDWMDPVFIQNLPITPHDMTSNQIHVHAQLENPVNKELIAEVAREYKGRGWLAIYTSIAVLLCKKSIDYISGRVLLQVSPSEAYNGEKVLEHARLYAKEFESVGISKDRFCIKIPSTGPALSVCPILQAEGIQTLGTACFSLAQAIAASQAGCLFISPYFNEIRANLDLSLWPNVEDPASQHPFSARLVQMLETYRRLHKETGKKQPLIKNANFINAKEALAQGEIGVDSATISKEVLEELVKLPYDGTWQPGEGGVPKPQYPGHQNTVATPKRLQYLASTDPLVASWDGKIASTEVDYLANNGAALEDAIKADPIATTRLADALQLFTKVETESKALIEKALLEV</sequence>
<accession>A0ACC3AWP1</accession>
<organism evidence="1 2">
    <name type="scientific">Aspergillus melleus</name>
    <dbReference type="NCBI Taxonomy" id="138277"/>
    <lineage>
        <taxon>Eukaryota</taxon>
        <taxon>Fungi</taxon>
        <taxon>Dikarya</taxon>
        <taxon>Ascomycota</taxon>
        <taxon>Pezizomycotina</taxon>
        <taxon>Eurotiomycetes</taxon>
        <taxon>Eurotiomycetidae</taxon>
        <taxon>Eurotiales</taxon>
        <taxon>Aspergillaceae</taxon>
        <taxon>Aspergillus</taxon>
        <taxon>Aspergillus subgen. Circumdati</taxon>
    </lineage>
</organism>
<comment type="caution">
    <text evidence="1">The sequence shown here is derived from an EMBL/GenBank/DDBJ whole genome shotgun (WGS) entry which is preliminary data.</text>
</comment>
<proteinExistence type="predicted"/>
<keyword evidence="2" id="KW-1185">Reference proteome</keyword>
<evidence type="ECO:0000313" key="1">
    <source>
        <dbReference type="EMBL" id="KAK1141885.1"/>
    </source>
</evidence>
<evidence type="ECO:0000313" key="2">
    <source>
        <dbReference type="Proteomes" id="UP001177260"/>
    </source>
</evidence>
<dbReference type="EMBL" id="JAOPJF010000058">
    <property type="protein sequence ID" value="KAK1141885.1"/>
    <property type="molecule type" value="Genomic_DNA"/>
</dbReference>
<gene>
    <name evidence="1" type="ORF">N8T08_008398</name>
</gene>
<name>A0ACC3AWP1_9EURO</name>